<gene>
    <name evidence="5" type="ORF">LOTGIDRAFT_228909</name>
</gene>
<dbReference type="AlphaFoldDB" id="V4A1Z7"/>
<dbReference type="GO" id="GO:0009044">
    <property type="term" value="F:xylan 1,4-beta-xylosidase activity"/>
    <property type="evidence" value="ECO:0007669"/>
    <property type="project" value="InterPro"/>
</dbReference>
<dbReference type="Gene3D" id="3.20.20.300">
    <property type="entry name" value="Glycoside hydrolase, family 3, N-terminal domain"/>
    <property type="match status" value="1"/>
</dbReference>
<dbReference type="InterPro" id="IPR026891">
    <property type="entry name" value="Fn3-like"/>
</dbReference>
<dbReference type="InterPro" id="IPR036962">
    <property type="entry name" value="Glyco_hydro_3_N_sf"/>
</dbReference>
<dbReference type="GO" id="GO:0045493">
    <property type="term" value="P:xylan catabolic process"/>
    <property type="evidence" value="ECO:0007669"/>
    <property type="project" value="InterPro"/>
</dbReference>
<dbReference type="PANTHER" id="PTHR42721">
    <property type="entry name" value="SUGAR HYDROLASE-RELATED"/>
    <property type="match status" value="1"/>
</dbReference>
<dbReference type="Pfam" id="PF00933">
    <property type="entry name" value="Glyco_hydro_3"/>
    <property type="match status" value="1"/>
</dbReference>
<dbReference type="PRINTS" id="PR00133">
    <property type="entry name" value="GLHYDRLASE3"/>
</dbReference>
<name>V4A1Z7_LOTGI</name>
<dbReference type="InterPro" id="IPR036881">
    <property type="entry name" value="Glyco_hydro_3_C_sf"/>
</dbReference>
<keyword evidence="3" id="KW-0326">Glycosidase</keyword>
<dbReference type="GO" id="GO:0046556">
    <property type="term" value="F:alpha-L-arabinofuranosidase activity"/>
    <property type="evidence" value="ECO:0007669"/>
    <property type="project" value="TreeGrafter"/>
</dbReference>
<reference evidence="5 6" key="1">
    <citation type="journal article" date="2013" name="Nature">
        <title>Insights into bilaterian evolution from three spiralian genomes.</title>
        <authorList>
            <person name="Simakov O."/>
            <person name="Marletaz F."/>
            <person name="Cho S.J."/>
            <person name="Edsinger-Gonzales E."/>
            <person name="Havlak P."/>
            <person name="Hellsten U."/>
            <person name="Kuo D.H."/>
            <person name="Larsson T."/>
            <person name="Lv J."/>
            <person name="Arendt D."/>
            <person name="Savage R."/>
            <person name="Osoegawa K."/>
            <person name="de Jong P."/>
            <person name="Grimwood J."/>
            <person name="Chapman J.A."/>
            <person name="Shapiro H."/>
            <person name="Aerts A."/>
            <person name="Otillar R.P."/>
            <person name="Terry A.Y."/>
            <person name="Boore J.L."/>
            <person name="Grigoriev I.V."/>
            <person name="Lindberg D.R."/>
            <person name="Seaver E.C."/>
            <person name="Weisblat D.A."/>
            <person name="Putnam N.H."/>
            <person name="Rokhsar D.S."/>
        </authorList>
    </citation>
    <scope>NUCLEOTIDE SEQUENCE [LARGE SCALE GENOMIC DNA]</scope>
</reference>
<dbReference type="Gene3D" id="2.60.40.10">
    <property type="entry name" value="Immunoglobulins"/>
    <property type="match status" value="1"/>
</dbReference>
<dbReference type="SUPFAM" id="SSF52279">
    <property type="entry name" value="Beta-D-glucan exohydrolase, C-terminal domain"/>
    <property type="match status" value="1"/>
</dbReference>
<accession>V4A1Z7</accession>
<dbReference type="SUPFAM" id="SSF51445">
    <property type="entry name" value="(Trans)glycosidases"/>
    <property type="match status" value="1"/>
</dbReference>
<dbReference type="PANTHER" id="PTHR42721:SF42">
    <property type="entry name" value="FIBRONECTIN TYPE III-LIKE DOMAIN-CONTAINING PROTEIN"/>
    <property type="match status" value="1"/>
</dbReference>
<dbReference type="RefSeq" id="XP_009059990.1">
    <property type="nucleotide sequence ID" value="XM_009061742.1"/>
</dbReference>
<dbReference type="SMART" id="SM01217">
    <property type="entry name" value="Fn3_like"/>
    <property type="match status" value="1"/>
</dbReference>
<evidence type="ECO:0000256" key="2">
    <source>
        <dbReference type="ARBA" id="ARBA00022801"/>
    </source>
</evidence>
<evidence type="ECO:0000313" key="5">
    <source>
        <dbReference type="EMBL" id="ESO88940.1"/>
    </source>
</evidence>
<dbReference type="InterPro" id="IPR044993">
    <property type="entry name" value="BXL"/>
</dbReference>
<dbReference type="Pfam" id="PF14310">
    <property type="entry name" value="Fn3-like"/>
    <property type="match status" value="1"/>
</dbReference>
<feature type="domain" description="Fibronectin type III-like" evidence="4">
    <location>
        <begin position="656"/>
        <end position="725"/>
    </location>
</feature>
<dbReference type="CTD" id="20247829"/>
<dbReference type="KEGG" id="lgi:LOTGIDRAFT_228909"/>
<dbReference type="OMA" id="QLWIVPP"/>
<dbReference type="InterPro" id="IPR017853">
    <property type="entry name" value="GH"/>
</dbReference>
<evidence type="ECO:0000256" key="1">
    <source>
        <dbReference type="ARBA" id="ARBA00022729"/>
    </source>
</evidence>
<dbReference type="InterPro" id="IPR001764">
    <property type="entry name" value="Glyco_hydro_3_N"/>
</dbReference>
<dbReference type="OrthoDB" id="47059at2759"/>
<dbReference type="Pfam" id="PF01915">
    <property type="entry name" value="Glyco_hydro_3_C"/>
    <property type="match status" value="1"/>
</dbReference>
<evidence type="ECO:0000259" key="4">
    <source>
        <dbReference type="SMART" id="SM01217"/>
    </source>
</evidence>
<protein>
    <recommendedName>
        <fullName evidence="4">Fibronectin type III-like domain-containing protein</fullName>
    </recommendedName>
</protein>
<dbReference type="InterPro" id="IPR002772">
    <property type="entry name" value="Glyco_hydro_3_C"/>
</dbReference>
<sequence length="752" mass="83734">MALQMAYGGDTFSPTPAISRLGIQPYQWGTECLHGMDYPFRNVSLSWNGRVDDLVGRLTLEEMALQMAYGGDTFSPTPAISRLGIQPYQWKTNSLHGIMGINATSFPQSVGLAATWSTDAVFQMAEATSEELRAYYNDGIKERRYSRGLSCFAPVINIFRDPRWGRNQETYGEDPFLSGMLAQAYVKGLQGDHPRYVRASAGCKHFDAYAGPENIPIHREYFSANVTTRDWRTTFLPAFRYCVEAGTYSLMCSYNSINGVPSCANKELLTNVLRGEWGFTGYVVSDGRAIELIESAHHFFNNSIDTVAGAVNAGVSLELCGVRKTVNYFTQIPDAVKAGKLTEDLVRERVKPLFYTRMRLGEFDPPEMNPYASITTDVIENAAHRDLASELAMKSFVLLKNDGTLPLRKSVYDKIALIGPMADNPKLLSGDYAAQPDLKFVYTPKFALGPLANTLQYASGCKDTACKDYDSHSVQKAVQDVDIVILCIGLGYVLETEGHDRENMELPGKQNQLIQDSIKYSGSAKVILISFNAGPVNITWADMNPRVSAIIAAFYPGQATGVALYNVLKSSNHSQFGRLPYTWYHTCDQVPPMIDYTMQGRTYKYIKQEPLYPFGYGLTYSSFEYLELYLDQYVNAGDSILGVITVQNNGQQPADEIIQVYVSWNSPSVETPQIQLVNFTRVRIESYHVTSFRFFISPQNMAVYTDDKGWVVEEGTMTVYAGGELPGQAKSGDTGHMKGEFTIKGTKILGFY</sequence>
<keyword evidence="1" id="KW-0732">Signal</keyword>
<dbReference type="HOGENOM" id="CLU_004542_5_3_1"/>
<dbReference type="EMBL" id="KB202619">
    <property type="protein sequence ID" value="ESO88940.1"/>
    <property type="molecule type" value="Genomic_DNA"/>
</dbReference>
<organism evidence="5 6">
    <name type="scientific">Lottia gigantea</name>
    <name type="common">Giant owl limpet</name>
    <dbReference type="NCBI Taxonomy" id="225164"/>
    <lineage>
        <taxon>Eukaryota</taxon>
        <taxon>Metazoa</taxon>
        <taxon>Spiralia</taxon>
        <taxon>Lophotrochozoa</taxon>
        <taxon>Mollusca</taxon>
        <taxon>Gastropoda</taxon>
        <taxon>Patellogastropoda</taxon>
        <taxon>Lottioidea</taxon>
        <taxon>Lottiidae</taxon>
        <taxon>Lottia</taxon>
    </lineage>
</organism>
<dbReference type="Proteomes" id="UP000030746">
    <property type="component" value="Unassembled WGS sequence"/>
</dbReference>
<dbReference type="STRING" id="225164.V4A1Z7"/>
<evidence type="ECO:0000256" key="3">
    <source>
        <dbReference type="ARBA" id="ARBA00023295"/>
    </source>
</evidence>
<dbReference type="GeneID" id="20247829"/>
<dbReference type="InterPro" id="IPR013783">
    <property type="entry name" value="Ig-like_fold"/>
</dbReference>
<proteinExistence type="predicted"/>
<keyword evidence="6" id="KW-1185">Reference proteome</keyword>
<dbReference type="GO" id="GO:0031222">
    <property type="term" value="P:arabinan catabolic process"/>
    <property type="evidence" value="ECO:0007669"/>
    <property type="project" value="TreeGrafter"/>
</dbReference>
<evidence type="ECO:0000313" key="6">
    <source>
        <dbReference type="Proteomes" id="UP000030746"/>
    </source>
</evidence>
<dbReference type="Gene3D" id="3.40.50.1700">
    <property type="entry name" value="Glycoside hydrolase family 3 C-terminal domain"/>
    <property type="match status" value="1"/>
</dbReference>
<keyword evidence="2" id="KW-0378">Hydrolase</keyword>